<feature type="transmembrane region" description="Helical" evidence="7">
    <location>
        <begin position="44"/>
        <end position="62"/>
    </location>
</feature>
<keyword evidence="10" id="KW-1185">Reference proteome</keyword>
<proteinExistence type="predicted"/>
<dbReference type="Gene3D" id="1.20.1720.10">
    <property type="entry name" value="Multidrug resistance protein D"/>
    <property type="match status" value="1"/>
</dbReference>
<feature type="transmembrane region" description="Helical" evidence="7">
    <location>
        <begin position="98"/>
        <end position="120"/>
    </location>
</feature>
<dbReference type="EMBL" id="JAJVCN010000004">
    <property type="protein sequence ID" value="MCE7010835.1"/>
    <property type="molecule type" value="Genomic_DNA"/>
</dbReference>
<feature type="transmembrane region" description="Helical" evidence="7">
    <location>
        <begin position="132"/>
        <end position="152"/>
    </location>
</feature>
<dbReference type="RefSeq" id="WP_233733087.1">
    <property type="nucleotide sequence ID" value="NZ_JAJVCN010000004.1"/>
</dbReference>
<comment type="caution">
    <text evidence="9">The sequence shown here is derived from an EMBL/GenBank/DDBJ whole genome shotgun (WGS) entry which is preliminary data.</text>
</comment>
<accession>A0ABS8ZSZ7</accession>
<dbReference type="PANTHER" id="PTHR42718">
    <property type="entry name" value="MAJOR FACILITATOR SUPERFAMILY MULTIDRUG TRANSPORTER MFSC"/>
    <property type="match status" value="1"/>
</dbReference>
<dbReference type="PANTHER" id="PTHR42718:SF47">
    <property type="entry name" value="METHYL VIOLOGEN RESISTANCE PROTEIN SMVA"/>
    <property type="match status" value="1"/>
</dbReference>
<name>A0ABS8ZSZ7_9PSEU</name>
<evidence type="ECO:0000256" key="4">
    <source>
        <dbReference type="ARBA" id="ARBA00022692"/>
    </source>
</evidence>
<dbReference type="PROSITE" id="PS50850">
    <property type="entry name" value="MFS"/>
    <property type="match status" value="1"/>
</dbReference>
<keyword evidence="5 7" id="KW-1133">Transmembrane helix</keyword>
<evidence type="ECO:0000313" key="9">
    <source>
        <dbReference type="EMBL" id="MCE7010835.1"/>
    </source>
</evidence>
<protein>
    <submittedName>
        <fullName evidence="9">MFS transporter</fullName>
    </submittedName>
</protein>
<feature type="transmembrane region" description="Helical" evidence="7">
    <location>
        <begin position="194"/>
        <end position="214"/>
    </location>
</feature>
<dbReference type="Gene3D" id="1.20.1250.20">
    <property type="entry name" value="MFS general substrate transporter like domains"/>
    <property type="match status" value="1"/>
</dbReference>
<evidence type="ECO:0000256" key="6">
    <source>
        <dbReference type="ARBA" id="ARBA00023136"/>
    </source>
</evidence>
<dbReference type="PRINTS" id="PR01036">
    <property type="entry name" value="TCRTETB"/>
</dbReference>
<reference evidence="9 10" key="1">
    <citation type="submission" date="2021-12" db="EMBL/GenBank/DDBJ databases">
        <title>Genome sequence of Kibdelosporangium philippinense ATCC 49844.</title>
        <authorList>
            <person name="Fedorov E.A."/>
            <person name="Omeragic M."/>
            <person name="Shalygina K.F."/>
            <person name="Maclea K.S."/>
        </authorList>
    </citation>
    <scope>NUCLEOTIDE SEQUENCE [LARGE SCALE GENOMIC DNA]</scope>
    <source>
        <strain evidence="9 10">ATCC 49844</strain>
    </source>
</reference>
<evidence type="ECO:0000256" key="5">
    <source>
        <dbReference type="ARBA" id="ARBA00022989"/>
    </source>
</evidence>
<feature type="transmembrane region" description="Helical" evidence="7">
    <location>
        <begin position="412"/>
        <end position="429"/>
    </location>
</feature>
<dbReference type="Proteomes" id="UP001521150">
    <property type="component" value="Unassembled WGS sequence"/>
</dbReference>
<gene>
    <name evidence="9" type="ORF">LWC34_49740</name>
</gene>
<dbReference type="InterPro" id="IPR036259">
    <property type="entry name" value="MFS_trans_sf"/>
</dbReference>
<comment type="subcellular location">
    <subcellularLocation>
        <location evidence="1">Cell membrane</location>
        <topology evidence="1">Multi-pass membrane protein</topology>
    </subcellularLocation>
</comment>
<evidence type="ECO:0000256" key="1">
    <source>
        <dbReference type="ARBA" id="ARBA00004651"/>
    </source>
</evidence>
<keyword evidence="3" id="KW-1003">Cell membrane</keyword>
<feature type="domain" description="Major facilitator superfamily (MFS) profile" evidence="8">
    <location>
        <begin position="8"/>
        <end position="433"/>
    </location>
</feature>
<evidence type="ECO:0000256" key="2">
    <source>
        <dbReference type="ARBA" id="ARBA00022448"/>
    </source>
</evidence>
<keyword evidence="6 7" id="KW-0472">Membrane</keyword>
<evidence type="ECO:0000259" key="8">
    <source>
        <dbReference type="PROSITE" id="PS50850"/>
    </source>
</evidence>
<dbReference type="InterPro" id="IPR011701">
    <property type="entry name" value="MFS"/>
</dbReference>
<feature type="transmembrane region" description="Helical" evidence="7">
    <location>
        <begin position="74"/>
        <end position="92"/>
    </location>
</feature>
<organism evidence="9 10">
    <name type="scientific">Kibdelosporangium philippinense</name>
    <dbReference type="NCBI Taxonomy" id="211113"/>
    <lineage>
        <taxon>Bacteria</taxon>
        <taxon>Bacillati</taxon>
        <taxon>Actinomycetota</taxon>
        <taxon>Actinomycetes</taxon>
        <taxon>Pseudonocardiales</taxon>
        <taxon>Pseudonocardiaceae</taxon>
        <taxon>Kibdelosporangium</taxon>
    </lineage>
</organism>
<dbReference type="SUPFAM" id="SSF103473">
    <property type="entry name" value="MFS general substrate transporter"/>
    <property type="match status" value="1"/>
</dbReference>
<evidence type="ECO:0000313" key="10">
    <source>
        <dbReference type="Proteomes" id="UP001521150"/>
    </source>
</evidence>
<feature type="transmembrane region" description="Helical" evidence="7">
    <location>
        <begin position="325"/>
        <end position="341"/>
    </location>
</feature>
<keyword evidence="2" id="KW-0813">Transport</keyword>
<feature type="transmembrane region" description="Helical" evidence="7">
    <location>
        <begin position="158"/>
        <end position="182"/>
    </location>
</feature>
<evidence type="ECO:0000256" key="7">
    <source>
        <dbReference type="SAM" id="Phobius"/>
    </source>
</evidence>
<feature type="transmembrane region" description="Helical" evidence="7">
    <location>
        <begin position="220"/>
        <end position="239"/>
    </location>
</feature>
<evidence type="ECO:0000256" key="3">
    <source>
        <dbReference type="ARBA" id="ARBA00022475"/>
    </source>
</evidence>
<feature type="transmembrane region" description="Helical" evidence="7">
    <location>
        <begin position="260"/>
        <end position="277"/>
    </location>
</feature>
<feature type="transmembrane region" description="Helical" evidence="7">
    <location>
        <begin position="297"/>
        <end position="318"/>
    </location>
</feature>
<sequence>MTIYRWTVLVTVLWCFLPAAVDVTILNIAVPALTAEMRLTAGEILWIVDVYSLTMIGLVLVTGPLGDRIGHKRLLVIGLWVFGVASGLSAFARTPAELIAGRVAVAIGAAMIIPATLAIIRQTFHAGRSHSVAIGAWSAVAAGASALGPVAGGLLLNHFWWGSIFLVNVPIVAIALPVVGFLLKNEVSETKQPWEATSPALAIVGSLGIAYAIIALPHGHAVEIVGSGLIGVIAAVIFVRRQQRLPHPMLDVSLFRRPRFRTGAVASTLPVLVMVGFELQLVQYLQLTLDKSPRDAAFALLPMPLAALIAAPLTGLVVSRIGSRAGIFAGLVVAAIGYVVVADGPLLGVGLALVGAGHGAVQMIASDLIMTGAGAEQAGAAAGVESVSFEAGAGLGVALIGTFVAFTGSFQAVAIVCAVLIGATITVALPRRD</sequence>
<keyword evidence="4 7" id="KW-0812">Transmembrane</keyword>
<dbReference type="CDD" id="cd17321">
    <property type="entry name" value="MFS_MMR_MDR_like"/>
    <property type="match status" value="1"/>
</dbReference>
<dbReference type="Pfam" id="PF07690">
    <property type="entry name" value="MFS_1"/>
    <property type="match status" value="1"/>
</dbReference>
<dbReference type="InterPro" id="IPR020846">
    <property type="entry name" value="MFS_dom"/>
</dbReference>